<dbReference type="Proteomes" id="UP001314205">
    <property type="component" value="Unassembled WGS sequence"/>
</dbReference>
<proteinExistence type="predicted"/>
<dbReference type="EMBL" id="CAVLGL010000013">
    <property type="protein sequence ID" value="CAK1580587.1"/>
    <property type="molecule type" value="Genomic_DNA"/>
</dbReference>
<protein>
    <submittedName>
        <fullName evidence="1">Uncharacterized protein</fullName>
    </submittedName>
</protein>
<name>A0AAV1KEP7_9NEOP</name>
<evidence type="ECO:0000313" key="2">
    <source>
        <dbReference type="Proteomes" id="UP001314205"/>
    </source>
</evidence>
<evidence type="ECO:0000313" key="1">
    <source>
        <dbReference type="EMBL" id="CAK1580587.1"/>
    </source>
</evidence>
<reference evidence="1 2" key="1">
    <citation type="submission" date="2023-11" db="EMBL/GenBank/DDBJ databases">
        <authorList>
            <person name="Hedman E."/>
            <person name="Englund M."/>
            <person name="Stromberg M."/>
            <person name="Nyberg Akerstrom W."/>
            <person name="Nylinder S."/>
            <person name="Jareborg N."/>
            <person name="Kallberg Y."/>
            <person name="Kronander E."/>
        </authorList>
    </citation>
    <scope>NUCLEOTIDE SEQUENCE [LARGE SCALE GENOMIC DNA]</scope>
</reference>
<gene>
    <name evidence="1" type="ORF">PARMNEM_LOCUS2362</name>
</gene>
<keyword evidence="2" id="KW-1185">Reference proteome</keyword>
<dbReference type="AlphaFoldDB" id="A0AAV1KEP7"/>
<organism evidence="1 2">
    <name type="scientific">Parnassius mnemosyne</name>
    <name type="common">clouded apollo</name>
    <dbReference type="NCBI Taxonomy" id="213953"/>
    <lineage>
        <taxon>Eukaryota</taxon>
        <taxon>Metazoa</taxon>
        <taxon>Ecdysozoa</taxon>
        <taxon>Arthropoda</taxon>
        <taxon>Hexapoda</taxon>
        <taxon>Insecta</taxon>
        <taxon>Pterygota</taxon>
        <taxon>Neoptera</taxon>
        <taxon>Endopterygota</taxon>
        <taxon>Lepidoptera</taxon>
        <taxon>Glossata</taxon>
        <taxon>Ditrysia</taxon>
        <taxon>Papilionoidea</taxon>
        <taxon>Papilionidae</taxon>
        <taxon>Parnassiinae</taxon>
        <taxon>Parnassini</taxon>
        <taxon>Parnassius</taxon>
        <taxon>Driopa</taxon>
    </lineage>
</organism>
<sequence length="126" mass="13919">MNSLDPCTEEEIINKLDSNSSLGLDGISTKVIKCVKDLIINLLTKNINKLLQNGSFPDSLKIAKVTPIYKSGPKTPIPYRPISCSVNKFQSLTSFRSILRKGISATDEYLESLPPIILQDGLKKKL</sequence>
<accession>A0AAV1KEP7</accession>
<comment type="caution">
    <text evidence="1">The sequence shown here is derived from an EMBL/GenBank/DDBJ whole genome shotgun (WGS) entry which is preliminary data.</text>
</comment>
<dbReference type="PANTHER" id="PTHR19446">
    <property type="entry name" value="REVERSE TRANSCRIPTASES"/>
    <property type="match status" value="1"/>
</dbReference>